<accession>A0A4R6TRA2</accession>
<organism evidence="1 2">
    <name type="scientific">Aureibacillus halotolerans</name>
    <dbReference type="NCBI Taxonomy" id="1508390"/>
    <lineage>
        <taxon>Bacteria</taxon>
        <taxon>Bacillati</taxon>
        <taxon>Bacillota</taxon>
        <taxon>Bacilli</taxon>
        <taxon>Bacillales</taxon>
        <taxon>Bacillaceae</taxon>
        <taxon>Aureibacillus</taxon>
    </lineage>
</organism>
<dbReference type="AlphaFoldDB" id="A0A4R6TRA2"/>
<evidence type="ECO:0000313" key="2">
    <source>
        <dbReference type="Proteomes" id="UP000295632"/>
    </source>
</evidence>
<dbReference type="EMBL" id="SNYJ01000020">
    <property type="protein sequence ID" value="TDQ36088.1"/>
    <property type="molecule type" value="Genomic_DNA"/>
</dbReference>
<gene>
    <name evidence="1" type="ORF">EV213_12019</name>
</gene>
<keyword evidence="2" id="KW-1185">Reference proteome</keyword>
<name>A0A4R6TRA2_9BACI</name>
<sequence length="63" mass="7228">MTNDVHGKRAMQQCNRHLDMLGVDNKVKQLVYMYMETIYRDAYAKGQADAKTAMISPPLNQSH</sequence>
<evidence type="ECO:0000313" key="1">
    <source>
        <dbReference type="EMBL" id="TDQ36088.1"/>
    </source>
</evidence>
<dbReference type="Proteomes" id="UP000295632">
    <property type="component" value="Unassembled WGS sequence"/>
</dbReference>
<proteinExistence type="predicted"/>
<reference evidence="1 2" key="1">
    <citation type="submission" date="2019-03" db="EMBL/GenBank/DDBJ databases">
        <title>Genomic Encyclopedia of Type Strains, Phase IV (KMG-IV): sequencing the most valuable type-strain genomes for metagenomic binning, comparative biology and taxonomic classification.</title>
        <authorList>
            <person name="Goeker M."/>
        </authorList>
    </citation>
    <scope>NUCLEOTIDE SEQUENCE [LARGE SCALE GENOMIC DNA]</scope>
    <source>
        <strain evidence="1 2">DSM 28697</strain>
    </source>
</reference>
<comment type="caution">
    <text evidence="1">The sequence shown here is derived from an EMBL/GenBank/DDBJ whole genome shotgun (WGS) entry which is preliminary data.</text>
</comment>
<protein>
    <submittedName>
        <fullName evidence="1">Uncharacterized protein</fullName>
    </submittedName>
</protein>